<dbReference type="Proteomes" id="UP000054843">
    <property type="component" value="Unassembled WGS sequence"/>
</dbReference>
<name>A0A0V1N065_9BILA</name>
<evidence type="ECO:0008006" key="4">
    <source>
        <dbReference type="Google" id="ProtNLM"/>
    </source>
</evidence>
<keyword evidence="1" id="KW-0812">Transmembrane</keyword>
<accession>A0A0V1N065</accession>
<dbReference type="EMBL" id="JYDO01000021">
    <property type="protein sequence ID" value="KRZ77219.1"/>
    <property type="molecule type" value="Genomic_DNA"/>
</dbReference>
<reference evidence="2 3" key="1">
    <citation type="submission" date="2015-01" db="EMBL/GenBank/DDBJ databases">
        <title>Evolution of Trichinella species and genotypes.</title>
        <authorList>
            <person name="Korhonen P.K."/>
            <person name="Edoardo P."/>
            <person name="Giuseppe L.R."/>
            <person name="Gasser R.B."/>
        </authorList>
    </citation>
    <scope>NUCLEOTIDE SEQUENCE [LARGE SCALE GENOMIC DNA]</scope>
    <source>
        <strain evidence="2">ISS1980</strain>
    </source>
</reference>
<comment type="caution">
    <text evidence="2">The sequence shown here is derived from an EMBL/GenBank/DDBJ whole genome shotgun (WGS) entry which is preliminary data.</text>
</comment>
<evidence type="ECO:0000313" key="2">
    <source>
        <dbReference type="EMBL" id="KRZ77219.1"/>
    </source>
</evidence>
<evidence type="ECO:0000313" key="3">
    <source>
        <dbReference type="Proteomes" id="UP000054843"/>
    </source>
</evidence>
<keyword evidence="3" id="KW-1185">Reference proteome</keyword>
<keyword evidence="1" id="KW-1133">Transmembrane helix</keyword>
<protein>
    <recommendedName>
        <fullName evidence="4">Transmembrane protein</fullName>
    </recommendedName>
</protein>
<organism evidence="2 3">
    <name type="scientific">Trichinella papuae</name>
    <dbReference type="NCBI Taxonomy" id="268474"/>
    <lineage>
        <taxon>Eukaryota</taxon>
        <taxon>Metazoa</taxon>
        <taxon>Ecdysozoa</taxon>
        <taxon>Nematoda</taxon>
        <taxon>Enoplea</taxon>
        <taxon>Dorylaimia</taxon>
        <taxon>Trichinellida</taxon>
        <taxon>Trichinellidae</taxon>
        <taxon>Trichinella</taxon>
    </lineage>
</organism>
<dbReference type="AlphaFoldDB" id="A0A0V1N065"/>
<gene>
    <name evidence="2" type="ORF">T10_13450</name>
</gene>
<keyword evidence="1" id="KW-0472">Membrane</keyword>
<sequence>MDSRAARVVDYNITQLWISTKVSWATTFMLFCVVIFHFVNVCSGDSSVMFSRKEHKSDKPRLN</sequence>
<evidence type="ECO:0000256" key="1">
    <source>
        <dbReference type="SAM" id="Phobius"/>
    </source>
</evidence>
<proteinExistence type="predicted"/>
<feature type="transmembrane region" description="Helical" evidence="1">
    <location>
        <begin position="22"/>
        <end position="43"/>
    </location>
</feature>